<accession>A0A2G2UWM2</accession>
<dbReference type="AlphaFoldDB" id="A0A2G2UWM2"/>
<gene>
    <name evidence="1" type="ORF">CQW23_35320</name>
</gene>
<protein>
    <recommendedName>
        <fullName evidence="3">Retrovirus-related Pol polyprotein from transposon TNT 1-94</fullName>
    </recommendedName>
</protein>
<name>A0A2G2UWM2_CAPBA</name>
<evidence type="ECO:0000313" key="2">
    <source>
        <dbReference type="Proteomes" id="UP000224567"/>
    </source>
</evidence>
<reference evidence="1 2" key="1">
    <citation type="journal article" date="2017" name="Genome Biol.">
        <title>New reference genome sequences of hot pepper reveal the massive evolution of plant disease-resistance genes by retroduplication.</title>
        <authorList>
            <person name="Kim S."/>
            <person name="Park J."/>
            <person name="Yeom S.I."/>
            <person name="Kim Y.M."/>
            <person name="Seo E."/>
            <person name="Kim K.T."/>
            <person name="Kim M.S."/>
            <person name="Lee J.M."/>
            <person name="Cheong K."/>
            <person name="Shin H.S."/>
            <person name="Kim S.B."/>
            <person name="Han K."/>
            <person name="Lee J."/>
            <person name="Park M."/>
            <person name="Lee H.A."/>
            <person name="Lee H.Y."/>
            <person name="Lee Y."/>
            <person name="Oh S."/>
            <person name="Lee J.H."/>
            <person name="Choi E."/>
            <person name="Choi E."/>
            <person name="Lee S.E."/>
            <person name="Jeon J."/>
            <person name="Kim H."/>
            <person name="Choi G."/>
            <person name="Song H."/>
            <person name="Lee J."/>
            <person name="Lee S.C."/>
            <person name="Kwon J.K."/>
            <person name="Lee H.Y."/>
            <person name="Koo N."/>
            <person name="Hong Y."/>
            <person name="Kim R.W."/>
            <person name="Kang W.H."/>
            <person name="Huh J.H."/>
            <person name="Kang B.C."/>
            <person name="Yang T.J."/>
            <person name="Lee Y.H."/>
            <person name="Bennetzen J.L."/>
            <person name="Choi D."/>
        </authorList>
    </citation>
    <scope>NUCLEOTIDE SEQUENCE [LARGE SCALE GENOMIC DNA]</scope>
    <source>
        <strain evidence="2">cv. PBC81</strain>
    </source>
</reference>
<proteinExistence type="predicted"/>
<sequence length="132" mass="14895">MATLSTTEAEYMAITEAFKEAIWLKGVFGELSKDLQITMVFCDSQSAIFLMKDQMFHERTKHIDVRYNFVHEISSCGDIVLSKITSHDNSANMMTKTQLSGNFENCLDLHLSANFGAQSLDYLVRTIIDDLG</sequence>
<evidence type="ECO:0000313" key="1">
    <source>
        <dbReference type="EMBL" id="PHT25028.1"/>
    </source>
</evidence>
<dbReference type="OrthoDB" id="1915846at2759"/>
<dbReference type="PANTHER" id="PTHR11439">
    <property type="entry name" value="GAG-POL-RELATED RETROTRANSPOSON"/>
    <property type="match status" value="1"/>
</dbReference>
<dbReference type="STRING" id="33114.A0A2G2UWM2"/>
<keyword evidence="2" id="KW-1185">Reference proteome</keyword>
<reference evidence="2" key="2">
    <citation type="journal article" date="2017" name="J. Anim. Genet.">
        <title>Multiple reference genome sequences of hot pepper reveal the massive evolution of plant disease resistance genes by retroduplication.</title>
        <authorList>
            <person name="Kim S."/>
            <person name="Park J."/>
            <person name="Yeom S.-I."/>
            <person name="Kim Y.-M."/>
            <person name="Seo E."/>
            <person name="Kim K.-T."/>
            <person name="Kim M.-S."/>
            <person name="Lee J.M."/>
            <person name="Cheong K."/>
            <person name="Shin H.-S."/>
            <person name="Kim S.-B."/>
            <person name="Han K."/>
            <person name="Lee J."/>
            <person name="Park M."/>
            <person name="Lee H.-A."/>
            <person name="Lee H.-Y."/>
            <person name="Lee Y."/>
            <person name="Oh S."/>
            <person name="Lee J.H."/>
            <person name="Choi E."/>
            <person name="Choi E."/>
            <person name="Lee S.E."/>
            <person name="Jeon J."/>
            <person name="Kim H."/>
            <person name="Choi G."/>
            <person name="Song H."/>
            <person name="Lee J."/>
            <person name="Lee S.-C."/>
            <person name="Kwon J.-K."/>
            <person name="Lee H.-Y."/>
            <person name="Koo N."/>
            <person name="Hong Y."/>
            <person name="Kim R.W."/>
            <person name="Kang W.-H."/>
            <person name="Huh J.H."/>
            <person name="Kang B.-C."/>
            <person name="Yang T.-J."/>
            <person name="Lee Y.-H."/>
            <person name="Bennetzen J.L."/>
            <person name="Choi D."/>
        </authorList>
    </citation>
    <scope>NUCLEOTIDE SEQUENCE [LARGE SCALE GENOMIC DNA]</scope>
    <source>
        <strain evidence="2">cv. PBC81</strain>
    </source>
</reference>
<dbReference type="Proteomes" id="UP000224567">
    <property type="component" value="Unassembled WGS sequence"/>
</dbReference>
<organism evidence="1 2">
    <name type="scientific">Capsicum baccatum</name>
    <name type="common">Peruvian pepper</name>
    <dbReference type="NCBI Taxonomy" id="33114"/>
    <lineage>
        <taxon>Eukaryota</taxon>
        <taxon>Viridiplantae</taxon>
        <taxon>Streptophyta</taxon>
        <taxon>Embryophyta</taxon>
        <taxon>Tracheophyta</taxon>
        <taxon>Spermatophyta</taxon>
        <taxon>Magnoliopsida</taxon>
        <taxon>eudicotyledons</taxon>
        <taxon>Gunneridae</taxon>
        <taxon>Pentapetalae</taxon>
        <taxon>asterids</taxon>
        <taxon>lamiids</taxon>
        <taxon>Solanales</taxon>
        <taxon>Solanaceae</taxon>
        <taxon>Solanoideae</taxon>
        <taxon>Capsiceae</taxon>
        <taxon>Capsicum</taxon>
    </lineage>
</organism>
<comment type="caution">
    <text evidence="1">The sequence shown here is derived from an EMBL/GenBank/DDBJ whole genome shotgun (WGS) entry which is preliminary data.</text>
</comment>
<evidence type="ECO:0008006" key="3">
    <source>
        <dbReference type="Google" id="ProtNLM"/>
    </source>
</evidence>
<dbReference type="PANTHER" id="PTHR11439:SF467">
    <property type="entry name" value="INTEGRASE CATALYTIC DOMAIN-CONTAINING PROTEIN"/>
    <property type="match status" value="1"/>
</dbReference>
<dbReference type="EMBL" id="MLFT02003374">
    <property type="protein sequence ID" value="PHT25028.1"/>
    <property type="molecule type" value="Genomic_DNA"/>
</dbReference>
<dbReference type="CDD" id="cd09272">
    <property type="entry name" value="RNase_HI_RT_Ty1"/>
    <property type="match status" value="1"/>
</dbReference>